<dbReference type="EMBL" id="FBWC01000027">
    <property type="protein sequence ID" value="CUX58079.1"/>
    <property type="molecule type" value="Genomic_DNA"/>
</dbReference>
<accession>A0A1S7RV93</accession>
<gene>
    <name evidence="1" type="ORF">AGR4C_Lc50152</name>
</gene>
<protein>
    <submittedName>
        <fullName evidence="1">Uncharacterized protein</fullName>
    </submittedName>
</protein>
<dbReference type="InterPro" id="IPR021251">
    <property type="entry name" value="DUF2793"/>
</dbReference>
<reference evidence="1 2" key="1">
    <citation type="submission" date="2016-01" db="EMBL/GenBank/DDBJ databases">
        <authorList>
            <person name="Oliw E.H."/>
        </authorList>
    </citation>
    <scope>NUCLEOTIDE SEQUENCE [LARGE SCALE GENOMIC DNA]</scope>
    <source>
        <strain evidence="1 2">Kerr 14</strain>
    </source>
</reference>
<dbReference type="AlphaFoldDB" id="A0A1S7RV93"/>
<name>A0A1S7RV93_AGRTU</name>
<proteinExistence type="predicted"/>
<dbReference type="InterPro" id="IPR011050">
    <property type="entry name" value="Pectin_lyase_fold/virulence"/>
</dbReference>
<organism evidence="1 2">
    <name type="scientific">Agrobacterium tumefaciens str. Kerr 14</name>
    <dbReference type="NCBI Taxonomy" id="1183424"/>
    <lineage>
        <taxon>Bacteria</taxon>
        <taxon>Pseudomonadati</taxon>
        <taxon>Pseudomonadota</taxon>
        <taxon>Alphaproteobacteria</taxon>
        <taxon>Hyphomicrobiales</taxon>
        <taxon>Rhizobiaceae</taxon>
        <taxon>Rhizobium/Agrobacterium group</taxon>
        <taxon>Agrobacterium</taxon>
        <taxon>Agrobacterium tumefaciens complex</taxon>
    </lineage>
</organism>
<dbReference type="SUPFAM" id="SSF51126">
    <property type="entry name" value="Pectin lyase-like"/>
    <property type="match status" value="1"/>
</dbReference>
<evidence type="ECO:0000313" key="1">
    <source>
        <dbReference type="EMBL" id="CUX58079.1"/>
    </source>
</evidence>
<dbReference type="RefSeq" id="WP_080866986.1">
    <property type="nucleotide sequence ID" value="NZ_LT009731.1"/>
</dbReference>
<evidence type="ECO:0000313" key="2">
    <source>
        <dbReference type="Proteomes" id="UP000191897"/>
    </source>
</evidence>
<dbReference type="Proteomes" id="UP000191897">
    <property type="component" value="Unassembled WGS sequence"/>
</dbReference>
<sequence>MDRVNGADYIDIGGGRRGFRDEDLQNGIAGTEVTALWLNMVQEEILKVVTEAGIEPSEGDWTQLWQALQILGLAPDARSRRWLAVISMTLSSAPGAPATGDTYLVPTGATGIWATHVGAIAQWSGSAWSYLTPPDGHGISLPDGRVFERIGGTYVEKLALDAQSGKWSYAVAGGTANALTATLIPTPAALVAGMVVRLKVATTNTGAATLNVNGLGAVNILRGSGDALDAGELVAGDVVSFIYDGAAFRYAAANNVISTAITKTVYGAGADFVDLNAAMAWLSRRRISASGSVTLQIQAGQHVSAATQYLSHPDGARVFVVGGRGAAIPTYAAYARNGSSSGQRATDAAANLTMLRSVYTRELRFTGVSGILIEGQWGGLTDILISGDRTASKDGLSISGRTMAVTGVVAHGFGNYGITVNQSGFAQIDNCAVVYCGGLGGLTADDSGTIVTVNSFVVTGCDQSGVHAVNGGRVRVYNGTCTSSCNPLQGFNATGGGLINSSAGTTRAELNAAAGYFATGASNINVPNAYAGGNGIGFYADQRSFIYAANASGSGNTNGFSSYGGSYIMNTGSTLTGASTTPAVNTVGNNNSYIMN</sequence>
<dbReference type="Pfam" id="PF10983">
    <property type="entry name" value="DUF2793"/>
    <property type="match status" value="1"/>
</dbReference>